<dbReference type="EMBL" id="JAEPRJ010000001">
    <property type="protein sequence ID" value="MBK5897616.1"/>
    <property type="molecule type" value="Genomic_DNA"/>
</dbReference>
<proteinExistence type="predicted"/>
<accession>A0ABS1J0E2</accession>
<evidence type="ECO:0000313" key="1">
    <source>
        <dbReference type="EMBL" id="MBK5897616.1"/>
    </source>
</evidence>
<sequence length="63" mass="6880">MCKKNKNQQVVVAKAATKYSLNVSKTEMYVGNSFKLKLKGVKGKVKWTSEDDGIATVSKSGNI</sequence>
<evidence type="ECO:0008006" key="3">
    <source>
        <dbReference type="Google" id="ProtNLM"/>
    </source>
</evidence>
<dbReference type="InterPro" id="IPR008964">
    <property type="entry name" value="Invasin/intimin_cell_adhesion"/>
</dbReference>
<protein>
    <recommendedName>
        <fullName evidence="3">BIG2 domain-containing protein</fullName>
    </recommendedName>
</protein>
<organism evidence="1 2">
    <name type="scientific">Catonella massiliensis</name>
    <dbReference type="NCBI Taxonomy" id="2799636"/>
    <lineage>
        <taxon>Bacteria</taxon>
        <taxon>Bacillati</taxon>
        <taxon>Bacillota</taxon>
        <taxon>Clostridia</taxon>
        <taxon>Lachnospirales</taxon>
        <taxon>Lachnospiraceae</taxon>
        <taxon>Catonella</taxon>
    </lineage>
</organism>
<dbReference type="Proteomes" id="UP000604730">
    <property type="component" value="Unassembled WGS sequence"/>
</dbReference>
<dbReference type="Gene3D" id="2.60.40.1080">
    <property type="match status" value="1"/>
</dbReference>
<comment type="caution">
    <text evidence="1">The sequence shown here is derived from an EMBL/GenBank/DDBJ whole genome shotgun (WGS) entry which is preliminary data.</text>
</comment>
<name>A0ABS1J0E2_9FIRM</name>
<gene>
    <name evidence="1" type="ORF">JJN12_07480</name>
</gene>
<evidence type="ECO:0000313" key="2">
    <source>
        <dbReference type="Proteomes" id="UP000604730"/>
    </source>
</evidence>
<reference evidence="1 2" key="1">
    <citation type="submission" date="2021-01" db="EMBL/GenBank/DDBJ databases">
        <title>Isolation and description of Catonella massiliensis sp. nov., a novel Catonella species, isolated from a stable periodontitis subject.</title>
        <authorList>
            <person name="Antezack A."/>
            <person name="Boxberger M."/>
            <person name="La Scola B."/>
            <person name="Monnet-Corti V."/>
        </authorList>
    </citation>
    <scope>NUCLEOTIDE SEQUENCE [LARGE SCALE GENOMIC DNA]</scope>
    <source>
        <strain evidence="1 2">Marseille-Q4567</strain>
    </source>
</reference>
<dbReference type="SUPFAM" id="SSF49373">
    <property type="entry name" value="Invasin/intimin cell-adhesion fragments"/>
    <property type="match status" value="1"/>
</dbReference>
<keyword evidence="2" id="KW-1185">Reference proteome</keyword>
<dbReference type="RefSeq" id="WP_208429089.1">
    <property type="nucleotide sequence ID" value="NZ_JAEPRJ010000001.1"/>
</dbReference>